<protein>
    <submittedName>
        <fullName evidence="2">Outer membrane insertion C- signal</fullName>
    </submittedName>
</protein>
<name>A0ABY6CMW6_9BACT</name>
<gene>
    <name evidence="2" type="ORF">N6H18_15975</name>
</gene>
<feature type="chain" id="PRO_5045583210" evidence="1">
    <location>
        <begin position="21"/>
        <end position="181"/>
    </location>
</feature>
<accession>A0ABY6CMW6</accession>
<evidence type="ECO:0000313" key="2">
    <source>
        <dbReference type="EMBL" id="UXP31846.1"/>
    </source>
</evidence>
<feature type="signal peptide" evidence="1">
    <location>
        <begin position="1"/>
        <end position="20"/>
    </location>
</feature>
<evidence type="ECO:0000313" key="3">
    <source>
        <dbReference type="Proteomes" id="UP001065174"/>
    </source>
</evidence>
<keyword evidence="1" id="KW-0732">Signal</keyword>
<dbReference type="RefSeq" id="WP_262309285.1">
    <property type="nucleotide sequence ID" value="NZ_CP106679.1"/>
</dbReference>
<dbReference type="Proteomes" id="UP001065174">
    <property type="component" value="Chromosome"/>
</dbReference>
<reference evidence="2" key="1">
    <citation type="submission" date="2022-09" db="EMBL/GenBank/DDBJ databases">
        <title>Comparative genomics and taxonomic characterization of three novel marine species of genus Reichenbachiella exhibiting antioxidant and polysaccharide degradation activities.</title>
        <authorList>
            <person name="Muhammad N."/>
            <person name="Lee Y.-J."/>
            <person name="Ko J."/>
            <person name="Kim S.-G."/>
        </authorList>
    </citation>
    <scope>NUCLEOTIDE SEQUENCE</scope>
    <source>
        <strain evidence="2">BKB1-1</strain>
    </source>
</reference>
<evidence type="ECO:0000256" key="1">
    <source>
        <dbReference type="SAM" id="SignalP"/>
    </source>
</evidence>
<dbReference type="EMBL" id="CP106679">
    <property type="protein sequence ID" value="UXP31846.1"/>
    <property type="molecule type" value="Genomic_DNA"/>
</dbReference>
<proteinExistence type="predicted"/>
<organism evidence="2 3">
    <name type="scientific">Reichenbachiella agarivorans</name>
    <dbReference type="NCBI Taxonomy" id="2979464"/>
    <lineage>
        <taxon>Bacteria</taxon>
        <taxon>Pseudomonadati</taxon>
        <taxon>Bacteroidota</taxon>
        <taxon>Cytophagia</taxon>
        <taxon>Cytophagales</taxon>
        <taxon>Reichenbachiellaceae</taxon>
        <taxon>Reichenbachiella</taxon>
    </lineage>
</organism>
<sequence>MKKSIVAIAFIIATAIGAQAQEIGGRVGDLGGNNVAFDAVFSMGELSRIHADVSFGVDRYNGYDNNFGVGVDVLWDFFYKPFSIGGEDGFHWYAGVGPSLFAGGRGGFHHYNRNDYYNNNNYNDYYDNIFLFGVSGEFGMEYHFDFPLAVGVDVRPTLWIVEDTFLDPFSAGVMARYVFGR</sequence>
<keyword evidence="3" id="KW-1185">Reference proteome</keyword>